<accession>A0A060C080</accession>
<feature type="region of interest" description="Disordered" evidence="1">
    <location>
        <begin position="164"/>
        <end position="183"/>
    </location>
</feature>
<feature type="non-terminal residue" evidence="2">
    <location>
        <position position="183"/>
    </location>
</feature>
<evidence type="ECO:0000256" key="1">
    <source>
        <dbReference type="SAM" id="MobiDB-lite"/>
    </source>
</evidence>
<dbReference type="Gene3D" id="2.70.98.30">
    <property type="entry name" value="Golgi alpha-mannosidase II, domain 4"/>
    <property type="match status" value="1"/>
</dbReference>
<dbReference type="AlphaFoldDB" id="A0A060C080"/>
<evidence type="ECO:0000313" key="2">
    <source>
        <dbReference type="EMBL" id="AIA88624.1"/>
    </source>
</evidence>
<reference evidence="2" key="1">
    <citation type="journal article" date="2013" name="Environ. Microbiol.">
        <title>Seasonally variable intestinal metagenomes of the red palm weevil (Rhynchophorus ferrugineus).</title>
        <authorList>
            <person name="Jia S."/>
            <person name="Zhang X."/>
            <person name="Zhang G."/>
            <person name="Yin A."/>
            <person name="Zhang S."/>
            <person name="Li F."/>
            <person name="Wang L."/>
            <person name="Zhao D."/>
            <person name="Yun Q."/>
            <person name="Tala"/>
            <person name="Wang J."/>
            <person name="Sun G."/>
            <person name="Baabdullah M."/>
            <person name="Yu X."/>
            <person name="Hu S."/>
            <person name="Al-Mssallem I.S."/>
            <person name="Yu J."/>
        </authorList>
    </citation>
    <scope>NUCLEOTIDE SEQUENCE</scope>
</reference>
<feature type="non-terminal residue" evidence="2">
    <location>
        <position position="1"/>
    </location>
</feature>
<sequence length="183" mass="20169">PGFGWKAWGAEPTRSKAVVVEGNRMSNGHVTVAVDALTGTWSLDGHPGLGRLVDGGDVGDTYNWCPPAEDREVDRPLSVEVHVVEAGPVRGRIEVLRRYRWPERAEGGARVGDVDVEVLTTLELQAGEDVVRVSEELDNRSRDHRLRVLFPLARARHVVQGRVRLRRGRAGPGGRGRPRPSRP</sequence>
<proteinExistence type="predicted"/>
<name>A0A060C080_9ACTN</name>
<protein>
    <submittedName>
        <fullName evidence="2">CAZy families GH38 protein</fullName>
    </submittedName>
</protein>
<dbReference type="EMBL" id="KF121339">
    <property type="protein sequence ID" value="AIA88624.1"/>
    <property type="molecule type" value="Genomic_DNA"/>
</dbReference>
<organism evidence="2">
    <name type="scientific">uncultured Catenulispora sp</name>
    <dbReference type="NCBI Taxonomy" id="487357"/>
    <lineage>
        <taxon>Bacteria</taxon>
        <taxon>Bacillati</taxon>
        <taxon>Actinomycetota</taxon>
        <taxon>Actinomycetes</taxon>
        <taxon>Catenulisporales</taxon>
        <taxon>Catenulisporaceae</taxon>
        <taxon>Catenulispora</taxon>
        <taxon>environmental samples</taxon>
    </lineage>
</organism>